<reference evidence="2 3" key="1">
    <citation type="journal article" date="2019" name="Emerg. Microbes Infect.">
        <title>Comprehensive subspecies identification of 175 nontuberculous mycobacteria species based on 7547 genomic profiles.</title>
        <authorList>
            <person name="Matsumoto Y."/>
            <person name="Kinjo T."/>
            <person name="Motooka D."/>
            <person name="Nabeya D."/>
            <person name="Jung N."/>
            <person name="Uechi K."/>
            <person name="Horii T."/>
            <person name="Iida T."/>
            <person name="Fujita J."/>
            <person name="Nakamura S."/>
        </authorList>
    </citation>
    <scope>NUCLEOTIDE SEQUENCE [LARGE SCALE GENOMIC DNA]</scope>
    <source>
        <strain evidence="2 3">JCM 30275</strain>
    </source>
</reference>
<dbReference type="AlphaFoldDB" id="A0A6N4W5P1"/>
<feature type="transmembrane region" description="Helical" evidence="1">
    <location>
        <begin position="62"/>
        <end position="84"/>
    </location>
</feature>
<evidence type="ECO:0000313" key="3">
    <source>
        <dbReference type="Proteomes" id="UP000467249"/>
    </source>
</evidence>
<dbReference type="EMBL" id="AP022620">
    <property type="protein sequence ID" value="BBZ75427.1"/>
    <property type="molecule type" value="Genomic_DNA"/>
</dbReference>
<evidence type="ECO:0000313" key="2">
    <source>
        <dbReference type="EMBL" id="BBZ75427.1"/>
    </source>
</evidence>
<proteinExistence type="predicted"/>
<keyword evidence="1" id="KW-1133">Transmembrane helix</keyword>
<organism evidence="2 3">
    <name type="scientific">Mycolicibacterium anyangense</name>
    <dbReference type="NCBI Taxonomy" id="1431246"/>
    <lineage>
        <taxon>Bacteria</taxon>
        <taxon>Bacillati</taxon>
        <taxon>Actinomycetota</taxon>
        <taxon>Actinomycetes</taxon>
        <taxon>Mycobacteriales</taxon>
        <taxon>Mycobacteriaceae</taxon>
        <taxon>Mycolicibacterium</taxon>
    </lineage>
</organism>
<dbReference type="RefSeq" id="WP_163803026.1">
    <property type="nucleotide sequence ID" value="NZ_AP022620.1"/>
</dbReference>
<keyword evidence="1" id="KW-0472">Membrane</keyword>
<protein>
    <submittedName>
        <fullName evidence="2">Uncharacterized protein</fullName>
    </submittedName>
</protein>
<dbReference type="Proteomes" id="UP000467249">
    <property type="component" value="Chromosome"/>
</dbReference>
<gene>
    <name evidence="2" type="ORF">MANY_07640</name>
</gene>
<accession>A0A6N4W5P1</accession>
<evidence type="ECO:0000256" key="1">
    <source>
        <dbReference type="SAM" id="Phobius"/>
    </source>
</evidence>
<keyword evidence="1" id="KW-0812">Transmembrane</keyword>
<name>A0A6N4W5P1_9MYCO</name>
<dbReference type="KEGG" id="many:MANY_07640"/>
<keyword evidence="3" id="KW-1185">Reference proteome</keyword>
<sequence length="92" mass="9291">MTLVIADSDASGVAASTQAVYPLFVIPAPVAAAATDSIEEHDLSEAAEDAPQPSFDLSARMILAIILTSVILTVLAVTTVASFAPQGFSAGT</sequence>